<dbReference type="AlphaFoldDB" id="A0A4C2AEX2"/>
<organism evidence="2 3">
    <name type="scientific">Eumeta variegata</name>
    <name type="common">Bagworm moth</name>
    <name type="synonym">Eumeta japonica</name>
    <dbReference type="NCBI Taxonomy" id="151549"/>
    <lineage>
        <taxon>Eukaryota</taxon>
        <taxon>Metazoa</taxon>
        <taxon>Ecdysozoa</taxon>
        <taxon>Arthropoda</taxon>
        <taxon>Hexapoda</taxon>
        <taxon>Insecta</taxon>
        <taxon>Pterygota</taxon>
        <taxon>Neoptera</taxon>
        <taxon>Endopterygota</taxon>
        <taxon>Lepidoptera</taxon>
        <taxon>Glossata</taxon>
        <taxon>Ditrysia</taxon>
        <taxon>Tineoidea</taxon>
        <taxon>Psychidae</taxon>
        <taxon>Oiketicinae</taxon>
        <taxon>Eumeta</taxon>
    </lineage>
</organism>
<gene>
    <name evidence="2" type="ORF">EVAR_101200_1</name>
</gene>
<dbReference type="EMBL" id="BGZK01002991">
    <property type="protein sequence ID" value="GBP97709.1"/>
    <property type="molecule type" value="Genomic_DNA"/>
</dbReference>
<feature type="region of interest" description="Disordered" evidence="1">
    <location>
        <begin position="1"/>
        <end position="80"/>
    </location>
</feature>
<protein>
    <submittedName>
        <fullName evidence="2">Uncharacterized protein</fullName>
    </submittedName>
</protein>
<reference evidence="2 3" key="1">
    <citation type="journal article" date="2019" name="Commun. Biol.">
        <title>The bagworm genome reveals a unique fibroin gene that provides high tensile strength.</title>
        <authorList>
            <person name="Kono N."/>
            <person name="Nakamura H."/>
            <person name="Ohtoshi R."/>
            <person name="Tomita M."/>
            <person name="Numata K."/>
            <person name="Arakawa K."/>
        </authorList>
    </citation>
    <scope>NUCLEOTIDE SEQUENCE [LARGE SCALE GENOMIC DNA]</scope>
</reference>
<proteinExistence type="predicted"/>
<evidence type="ECO:0000313" key="2">
    <source>
        <dbReference type="EMBL" id="GBP97709.1"/>
    </source>
</evidence>
<keyword evidence="3" id="KW-1185">Reference proteome</keyword>
<dbReference type="Proteomes" id="UP000299102">
    <property type="component" value="Unassembled WGS sequence"/>
</dbReference>
<sequence>MKQFASTLDPDLGRGNDCGPEPVFGDASAFRPSMDSRSRSASPWMALLADRRRRDANGISRGPPDQKWRVDASRSNCHGA</sequence>
<evidence type="ECO:0000256" key="1">
    <source>
        <dbReference type="SAM" id="MobiDB-lite"/>
    </source>
</evidence>
<evidence type="ECO:0000313" key="3">
    <source>
        <dbReference type="Proteomes" id="UP000299102"/>
    </source>
</evidence>
<comment type="caution">
    <text evidence="2">The sequence shown here is derived from an EMBL/GenBank/DDBJ whole genome shotgun (WGS) entry which is preliminary data.</text>
</comment>
<accession>A0A4C2AEX2</accession>
<name>A0A4C2AEX2_EUMVA</name>